<organism evidence="2 3">
    <name type="scientific">Mycolicibacterium parafortuitum</name>
    <name type="common">Mycobacterium parafortuitum</name>
    <dbReference type="NCBI Taxonomy" id="39692"/>
    <lineage>
        <taxon>Bacteria</taxon>
        <taxon>Bacillati</taxon>
        <taxon>Actinomycetota</taxon>
        <taxon>Actinomycetes</taxon>
        <taxon>Mycobacteriales</taxon>
        <taxon>Mycobacteriaceae</taxon>
        <taxon>Mycolicibacterium</taxon>
    </lineage>
</organism>
<dbReference type="STRING" id="39692.BST38_14850"/>
<protein>
    <submittedName>
        <fullName evidence="2">Uncharacterized protein</fullName>
    </submittedName>
</protein>
<evidence type="ECO:0000313" key="2">
    <source>
        <dbReference type="EMBL" id="SRX83694.1"/>
    </source>
</evidence>
<evidence type="ECO:0000313" key="3">
    <source>
        <dbReference type="Proteomes" id="UP000252008"/>
    </source>
</evidence>
<sequence>MARVAPPDAADPPGVTLSEAPTIKGKQGAVEWYRTVLGIPVSMNSVVVSTNNYTLPSYLIGGAVYYSTRDLYRHITRNRRTA</sequence>
<name>A0A375YRT2_MYCPF</name>
<proteinExistence type="predicted"/>
<dbReference type="EMBL" id="UEGS01000001">
    <property type="protein sequence ID" value="SRX83694.1"/>
    <property type="molecule type" value="Genomic_DNA"/>
</dbReference>
<keyword evidence="3" id="KW-1185">Reference proteome</keyword>
<gene>
    <name evidence="2" type="ORF">MPP7335_05475</name>
</gene>
<dbReference type="RefSeq" id="WP_133057239.1">
    <property type="nucleotide sequence ID" value="NZ_MVID01000012.1"/>
</dbReference>
<accession>A0A375YRT2</accession>
<feature type="compositionally biased region" description="Low complexity" evidence="1">
    <location>
        <begin position="1"/>
        <end position="13"/>
    </location>
</feature>
<dbReference type="AlphaFoldDB" id="A0A375YRT2"/>
<dbReference type="Proteomes" id="UP000252008">
    <property type="component" value="Unassembled WGS sequence"/>
</dbReference>
<reference evidence="2 3" key="1">
    <citation type="submission" date="2018-05" db="EMBL/GenBank/DDBJ databases">
        <authorList>
            <consortium name="IHU Genomes"/>
        </authorList>
    </citation>
    <scope>NUCLEOTIDE SEQUENCE [LARGE SCALE GENOMIC DNA]</scope>
    <source>
        <strain evidence="2 3">P7335</strain>
    </source>
</reference>
<feature type="region of interest" description="Disordered" evidence="1">
    <location>
        <begin position="1"/>
        <end position="20"/>
    </location>
</feature>
<evidence type="ECO:0000256" key="1">
    <source>
        <dbReference type="SAM" id="MobiDB-lite"/>
    </source>
</evidence>